<dbReference type="InterPro" id="IPR040200">
    <property type="entry name" value="Mug57-like"/>
</dbReference>
<dbReference type="Proteomes" id="UP000247647">
    <property type="component" value="Unassembled WGS sequence"/>
</dbReference>
<evidence type="ECO:0000313" key="4">
    <source>
        <dbReference type="EMBL" id="PYH35531.1"/>
    </source>
</evidence>
<dbReference type="AlphaFoldDB" id="A0A318YLQ2"/>
<sequence>MTKKPLFLIASSLTLIIIILTTLSTASNSFPLRKRLPRPFVSAPHLRHDLHLQDTTTNNNNNNNPYLSEIKDWLSQQLPPSTNNNKMGSKSSSHENPIISDVLPKNRLINVYASLTRQFDSVESRFNDPSSNVTVLAPRNSAIQNLPRKPWENPEDYERFGQAGAYEGDEGQDRARKNLERFVKAHVVVGSPWGEGDEGFTLAGEKVTWNKGEGGKIYIQPGNVEVDSVAEKVSNGELWILNGVVNYT</sequence>
<dbReference type="SUPFAM" id="SSF82153">
    <property type="entry name" value="FAS1 domain"/>
    <property type="match status" value="1"/>
</dbReference>
<dbReference type="InterPro" id="IPR036378">
    <property type="entry name" value="FAS1_dom_sf"/>
</dbReference>
<dbReference type="OrthoDB" id="5551751at2759"/>
<dbReference type="GeneID" id="37125573"/>
<organism evidence="4 5">
    <name type="scientific">Aspergillus neoniger (strain CBS 115656)</name>
    <dbReference type="NCBI Taxonomy" id="1448310"/>
    <lineage>
        <taxon>Eukaryota</taxon>
        <taxon>Fungi</taxon>
        <taxon>Dikarya</taxon>
        <taxon>Ascomycota</taxon>
        <taxon>Pezizomycotina</taxon>
        <taxon>Eurotiomycetes</taxon>
        <taxon>Eurotiomycetidae</taxon>
        <taxon>Eurotiales</taxon>
        <taxon>Aspergillaceae</taxon>
        <taxon>Aspergillus</taxon>
        <taxon>Aspergillus subgen. Circumdati</taxon>
    </lineage>
</organism>
<feature type="region of interest" description="Disordered" evidence="2">
    <location>
        <begin position="77"/>
        <end position="98"/>
    </location>
</feature>
<accession>A0A318YLQ2</accession>
<evidence type="ECO:0000259" key="3">
    <source>
        <dbReference type="PROSITE" id="PS50213"/>
    </source>
</evidence>
<name>A0A318YLQ2_ASPNB</name>
<dbReference type="EMBL" id="KZ821456">
    <property type="protein sequence ID" value="PYH35531.1"/>
    <property type="molecule type" value="Genomic_DNA"/>
</dbReference>
<keyword evidence="5" id="KW-1185">Reference proteome</keyword>
<dbReference type="InterPro" id="IPR000782">
    <property type="entry name" value="FAS1_domain"/>
</dbReference>
<reference evidence="4" key="1">
    <citation type="submission" date="2016-12" db="EMBL/GenBank/DDBJ databases">
        <title>The genomes of Aspergillus section Nigri reveals drivers in fungal speciation.</title>
        <authorList>
            <consortium name="DOE Joint Genome Institute"/>
            <person name="Vesth T.C."/>
            <person name="Nybo J."/>
            <person name="Theobald S."/>
            <person name="Brandl J."/>
            <person name="Frisvad J.C."/>
            <person name="Nielsen K.F."/>
            <person name="Lyhne E.K."/>
            <person name="Kogle M.E."/>
            <person name="Kuo A."/>
            <person name="Riley R."/>
            <person name="Clum A."/>
            <person name="Nolan M."/>
            <person name="Lipzen A."/>
            <person name="Salamov A."/>
            <person name="Henrissat B."/>
            <person name="Wiebenga A."/>
            <person name="De Vries R.P."/>
            <person name="Grigoriev I.V."/>
            <person name="Mortensen U.H."/>
            <person name="Andersen M.R."/>
            <person name="Baker S.E."/>
        </authorList>
    </citation>
    <scope>NUCLEOTIDE SEQUENCE [LARGE SCALE GENOMIC DNA]</scope>
    <source>
        <strain evidence="4">CBS 115656</strain>
    </source>
</reference>
<protein>
    <submittedName>
        <fullName evidence="4">FAS1 domain-containing protein AN1527</fullName>
    </submittedName>
</protein>
<keyword evidence="1" id="KW-0732">Signal</keyword>
<dbReference type="Gene3D" id="2.30.180.10">
    <property type="entry name" value="FAS1 domain"/>
    <property type="match status" value="1"/>
</dbReference>
<evidence type="ECO:0000256" key="2">
    <source>
        <dbReference type="SAM" id="MobiDB-lite"/>
    </source>
</evidence>
<evidence type="ECO:0000256" key="1">
    <source>
        <dbReference type="ARBA" id="ARBA00022729"/>
    </source>
</evidence>
<dbReference type="PROSITE" id="PS50213">
    <property type="entry name" value="FAS1"/>
    <property type="match status" value="1"/>
</dbReference>
<dbReference type="RefSeq" id="XP_025481009.1">
    <property type="nucleotide sequence ID" value="XM_025623117.1"/>
</dbReference>
<feature type="domain" description="FAS1" evidence="3">
    <location>
        <begin position="96"/>
        <end position="245"/>
    </location>
</feature>
<evidence type="ECO:0000313" key="5">
    <source>
        <dbReference type="Proteomes" id="UP000247647"/>
    </source>
</evidence>
<feature type="compositionally biased region" description="Polar residues" evidence="2">
    <location>
        <begin position="77"/>
        <end position="95"/>
    </location>
</feature>
<gene>
    <name evidence="4" type="ORF">BO87DRAFT_375721</name>
</gene>
<proteinExistence type="predicted"/>
<dbReference type="PANTHER" id="PTHR28156">
    <property type="entry name" value="FAS1 DOMAIN-CONTAINING PROTEIN YDR262W"/>
    <property type="match status" value="1"/>
</dbReference>
<dbReference type="PANTHER" id="PTHR28156:SF1">
    <property type="entry name" value="FAS1 DOMAIN-CONTAINING PROTEIN YDR262W"/>
    <property type="match status" value="1"/>
</dbReference>